<evidence type="ECO:0000313" key="1">
    <source>
        <dbReference type="EMBL" id="DAD77346.1"/>
    </source>
</evidence>
<organism evidence="1">
    <name type="scientific">Inoviridae sp. ctO6A5</name>
    <dbReference type="NCBI Taxonomy" id="2826760"/>
    <lineage>
        <taxon>Viruses</taxon>
        <taxon>Monodnaviria</taxon>
        <taxon>Loebvirae</taxon>
        <taxon>Hofneiviricota</taxon>
        <taxon>Faserviricetes</taxon>
        <taxon>Tubulavirales</taxon>
        <taxon>Inoviridae</taxon>
    </lineage>
</organism>
<protein>
    <submittedName>
        <fullName evidence="1">Uncharacterized protein</fullName>
    </submittedName>
</protein>
<accession>A0A8S5M546</accession>
<reference evidence="1" key="1">
    <citation type="journal article" date="2021" name="Proc. Natl. Acad. Sci. U.S.A.">
        <title>A Catalog of Tens of Thousands of Viruses from Human Metagenomes Reveals Hidden Associations with Chronic Diseases.</title>
        <authorList>
            <person name="Tisza M.J."/>
            <person name="Buck C.B."/>
        </authorList>
    </citation>
    <scope>NUCLEOTIDE SEQUENCE</scope>
    <source>
        <strain evidence="1">CtO6A5</strain>
    </source>
</reference>
<name>A0A8S5M546_9VIRU</name>
<sequence>MGLGFTFGIGVWLFAFALRAPLVAFKKAIS</sequence>
<proteinExistence type="predicted"/>
<dbReference type="EMBL" id="BK014823">
    <property type="protein sequence ID" value="DAD77346.1"/>
    <property type="molecule type" value="Genomic_DNA"/>
</dbReference>